<dbReference type="SUPFAM" id="SSF53822">
    <property type="entry name" value="Periplasmic binding protein-like I"/>
    <property type="match status" value="1"/>
</dbReference>
<dbReference type="Proteomes" id="UP000271256">
    <property type="component" value="Unassembled WGS sequence"/>
</dbReference>
<reference evidence="4 5" key="1">
    <citation type="submission" date="2018-10" db="EMBL/GenBank/DDBJ databases">
        <authorList>
            <person name="Grouzdev D.S."/>
            <person name="Krutkina M.S."/>
            <person name="Tourova T.P."/>
            <person name="Nazina T.N."/>
        </authorList>
    </citation>
    <scope>NUCLEOTIDE SEQUENCE [LARGE SCALE GENOMIC DNA]</scope>
    <source>
        <strain evidence="4 5">435</strain>
    </source>
</reference>
<evidence type="ECO:0000259" key="3">
    <source>
        <dbReference type="Pfam" id="PF13458"/>
    </source>
</evidence>
<dbReference type="InterPro" id="IPR028082">
    <property type="entry name" value="Peripla_BP_I"/>
</dbReference>
<evidence type="ECO:0000256" key="2">
    <source>
        <dbReference type="ARBA" id="ARBA00022729"/>
    </source>
</evidence>
<name>A0A494X2M6_9FIRM</name>
<comment type="caution">
    <text evidence="4">The sequence shown here is derived from an EMBL/GenBank/DDBJ whole genome shotgun (WGS) entry which is preliminary data.</text>
</comment>
<keyword evidence="2" id="KW-0732">Signal</keyword>
<dbReference type="PROSITE" id="PS51257">
    <property type="entry name" value="PROKAR_LIPOPROTEIN"/>
    <property type="match status" value="1"/>
</dbReference>
<dbReference type="InterPro" id="IPR028081">
    <property type="entry name" value="Leu-bd"/>
</dbReference>
<organism evidence="4 5">
    <name type="scientific">Desulfofundulus salinus</name>
    <dbReference type="NCBI Taxonomy" id="2419843"/>
    <lineage>
        <taxon>Bacteria</taxon>
        <taxon>Bacillati</taxon>
        <taxon>Bacillota</taxon>
        <taxon>Clostridia</taxon>
        <taxon>Eubacteriales</taxon>
        <taxon>Peptococcaceae</taxon>
        <taxon>Desulfofundulus</taxon>
    </lineage>
</organism>
<evidence type="ECO:0000313" key="5">
    <source>
        <dbReference type="Proteomes" id="UP000271256"/>
    </source>
</evidence>
<evidence type="ECO:0000313" key="4">
    <source>
        <dbReference type="EMBL" id="RKO67170.1"/>
    </source>
</evidence>
<dbReference type="InterPro" id="IPR051010">
    <property type="entry name" value="BCAA_transport"/>
</dbReference>
<dbReference type="Gene3D" id="3.40.50.2300">
    <property type="match status" value="1"/>
</dbReference>
<accession>A0A494X2M6</accession>
<protein>
    <recommendedName>
        <fullName evidence="3">Leucine-binding protein domain-containing protein</fullName>
    </recommendedName>
</protein>
<dbReference type="AlphaFoldDB" id="A0A494X2M6"/>
<proteinExistence type="inferred from homology"/>
<evidence type="ECO:0000256" key="1">
    <source>
        <dbReference type="ARBA" id="ARBA00010062"/>
    </source>
</evidence>
<feature type="domain" description="Leucine-binding protein" evidence="3">
    <location>
        <begin position="45"/>
        <end position="122"/>
    </location>
</feature>
<keyword evidence="5" id="KW-1185">Reference proteome</keyword>
<sequence>MNPLTKEAYQMRKVCAVLLIMLVAVAGCGIKNGNGTKDGEGKKVIKVGFIAPLTGDRRVQGEAARRGFELAIQQYKGDFKIVPVIADDRNNDMTSKVARKLIEQDKIVALVSPLANPALNNDKVILLTGTQRDLEPDALTKLTYGVTNLLLNAINNANSDNPVKIKNALNQEAKILESN</sequence>
<dbReference type="Pfam" id="PF13458">
    <property type="entry name" value="Peripla_BP_6"/>
    <property type="match status" value="1"/>
</dbReference>
<dbReference type="OrthoDB" id="9783240at2"/>
<dbReference type="EMBL" id="RBWE01000001">
    <property type="protein sequence ID" value="RKO67170.1"/>
    <property type="molecule type" value="Genomic_DNA"/>
</dbReference>
<gene>
    <name evidence="4" type="ORF">D7024_09550</name>
</gene>
<comment type="similarity">
    <text evidence="1">Belongs to the leucine-binding protein family.</text>
</comment>
<dbReference type="PANTHER" id="PTHR30483">
    <property type="entry name" value="LEUCINE-SPECIFIC-BINDING PROTEIN"/>
    <property type="match status" value="1"/>
</dbReference>